<evidence type="ECO:0000313" key="3">
    <source>
        <dbReference type="Proteomes" id="UP000635477"/>
    </source>
</evidence>
<feature type="compositionally biased region" description="Polar residues" evidence="1">
    <location>
        <begin position="1798"/>
        <end position="1813"/>
    </location>
</feature>
<feature type="compositionally biased region" description="Polar residues" evidence="1">
    <location>
        <begin position="2500"/>
        <end position="2517"/>
    </location>
</feature>
<feature type="compositionally biased region" description="Low complexity" evidence="1">
    <location>
        <begin position="168"/>
        <end position="183"/>
    </location>
</feature>
<sequence>MDGTYNNPYAQAQSPLSPQTPSTGAYQVNVNRSKTRKWVQAPVQNYDGDDWGADEFEDDDEPPPPPVPRVTTGLRSVGQRLASESHGPSPRLAAAVASSSRSSSGPPSLHIQTQHPAVASPAASARIPEQVQNVAGRTGSPAPASAGAGSSNAPSYHQPDLRSSTPQSNASSAARASPSIRPSEMYRHVEDERKLGGSPLSIAEAIAAKPSARPTPPLNEPSQRSYHQDDGQTNRPVRKQPTFDTILAKSEEPSAVQQTSSNVPASDRPPAPQAVVDQKDEPAIHSPSGIDRTGMSVSPQLPDVTRMSGFGADFFSPPNREGSDASPARQDPVKQEQTSVPAPADPATQSDKDLGQDAGTSSDTSQDKMDSSRVPALNQAPALLPAMDPRSIPPLRTPSPHSKVQMPEAGVSASESPSAASGFPHTEPLQPRVPEYSPSDYEPHSANRQNTFSTMNSSPVKESDVLSEEIMRTLSPIASNSALSAQPQNPQSLSAGGQADLRNSSYTLSDYDNYWDDTIEKAAQESGNEAEEQKEQKMPQSVPTPGPVEQPLLAEHHIPGSFPPETPPVAQTDSSEQEQADLRRRFSWEAGFDRNSSPLKSESSVDTSSKTEIPVINPPSPPAQSETQPPSGLLSDMTSPGRDSPGTSETPRIIVPPSGGISHQVSNASTLPPTQQAATIEPPSPISVKTDESTAQAFENRDASPTNDAALVQTPSNAVSMTSPRGRSNTLALSASELPQTTPFRDVMNLSTPLQRTLKFDQGRSAFSTWESGLENWLSNLMTQHPEYASANASFSPVTLPPSSQGGHVSTPSGSQPHAQQPYYQQYLNASSPTATAPAAGRSRLGGLPLPTPSGPSAFGNSSNQIGTKSKEFMHSAGKMGKGLLSKGRSKLRGTGDKGEPIPPPVQFKPKTERRSSWGLSLGPKSRPDEPAAHSEKNMMSSRPSTQPHQAIPSQPSNMPPFGPAHPSSEPGRRLVSQESQVSQPMNEPTAVSNRGETDEMQWYIPTPVSPDNATWDPFKGTDLGKVHTSEHSGVHLGNHEGQQQQNRAMEVPFSKSLSGNATPTPGNTGISMVPPGPPASWSQQPLSTYAAVTSQDTRVGVPPQAQNNTAIPQRHSSFVGLPLIRRGSTFDVNSKHPEPIDERVSLDAEEEEADRQHGTLTSEATVGSTLVGSDSLMQGKDIDDDDDLQKPVQTGVQGDQQVPAQQQRQSFQQQPPQQMHQYHQHPFQMHPVHQGPMAPQNHPFGSQPMMPSSMTGNPVQRLPPSGPWKLEESHLSEPLHQVTPKLPQASPSGPWKLEESHLAEPLQPVNRNRSGTNSSQQEPYFGYDKETGIDLPSPSSSTTQQYQQRQKPAEVPPSSANRFPQLFPGQQRPQSNSQEGPPGPGSQFSRRFSQDGIARTGTGEPEVANEERGRSRKASALLKDIGSRFRMGSSERRGSSVEPKPQLLQQPQRHQATGSQADAASEYSVTTEDNQERKKARSSFMLGLRNKVPTDHARQQSRDGISMAPPRSAESRPDTSPEERRISRFNTGLGVFTGHNKPSGPPRASTSNLAHEFFHSGSATPPPKKRFSGFNTKAAVAGVFHRPSVDLTPKPGTPSSRRPASSQQLSQQPIALERPNFPPGFERSNTAGPLHGMMQPTPTGTPLVDAPERRKRRGSAAGLISGLLGHGKNKEQHQSAAAGPPPGQQPPMQQPHSQPQGPPQIRHSSVPQLPSPQLPGSRLSSPQLPGSKAGSPQFPGSQFAGHQASSPPLASPQPQRPQQFGNQQPAMFSRTTGNSSFLENQVPASPDRPSSGGFRQQQSQVAYQNSRPSPLGHGFTTTPAGSPAIGSTNFPSGRGTPQTPSSVGQAPPDTRFGRMRSTSPAVSAIRTAPVAQYSYHNPTQSLDKAVRPGHEGNQVERPVADSLNTSFRSDARPGNGHVERVNKDELPQSPVSQLSKTGPPSVSSMGMSQQSPRLNTSVATMGRRESSQLSQASLPNTPSMSVASHTPPTQSQAFANRMGRSPQQQFPQQFPPGFQQQPMNPQQGGYQIVPGQQWQGGFRGQPGQQPVPNHHPQASMTPGRSPMQMQHPPGPPQDPPKDSMGPPPQPQAMNAPARQDSPASKWKGLKSRMSGQVAHKQSPSQGKTEGDKLSAGKILGAFKRSSKVPQQAQVSPGPAQAYQRGPPIQPMQHGQHGQYPQQFAPYGPHGEPQTPQQSSQYGSPPIGQMQGSRQASQFSNPPIGQPQTPRQSSQLNSPPMSQHQFQKSPGPMLQGQPGVPQPQGQWHPQMQAPGGQFAPGHVQQGYYPVQGRGVAGQTPNMPLSQTPHPQQQGPTMQQSIPQQDGPVMHHPVPVHPPSPFRMMQQASMRLPQNPHSSNAREDQVNQGGPTGSTYQSSTADVGQPGAPNLQRLVSEESQHGGSSPLPPVQHTSPRIGTSENDATKAPAPVNYAPAAAAASAAGVSAATVANENLVSRPDGSRALSMSPRTATIGLFSPANPHSAVSDKAQTENKDRPANIEQSGTRNKAVSPESNGNGAAIKAGPQVPAFQAELENTEDARKRRIRLDTQEEKIHYDPNADSDGEAAPQMSATSYPGQEWNPYGVPDYGEWHD</sequence>
<accession>A0A8H4UBV5</accession>
<feature type="compositionally biased region" description="Low complexity" evidence="1">
    <location>
        <begin position="2007"/>
        <end position="2053"/>
    </location>
</feature>
<evidence type="ECO:0000256" key="1">
    <source>
        <dbReference type="SAM" id="MobiDB-lite"/>
    </source>
</evidence>
<feature type="compositionally biased region" description="Basic and acidic residues" evidence="1">
    <location>
        <begin position="926"/>
        <end position="937"/>
    </location>
</feature>
<feature type="compositionally biased region" description="Polar residues" evidence="1">
    <location>
        <begin position="1"/>
        <end position="32"/>
    </location>
</feature>
<feature type="compositionally biased region" description="Polar residues" evidence="1">
    <location>
        <begin position="255"/>
        <end position="264"/>
    </location>
</feature>
<keyword evidence="3" id="KW-1185">Reference proteome</keyword>
<proteinExistence type="predicted"/>
<gene>
    <name evidence="2" type="ORF">FZEAL_9387</name>
</gene>
<feature type="compositionally biased region" description="Pro residues" evidence="1">
    <location>
        <begin position="1684"/>
        <end position="1694"/>
    </location>
</feature>
<feature type="compositionally biased region" description="Polar residues" evidence="1">
    <location>
        <begin position="446"/>
        <end position="460"/>
    </location>
</feature>
<feature type="compositionally biased region" description="Acidic residues" evidence="1">
    <location>
        <begin position="47"/>
        <end position="62"/>
    </location>
</feature>
<feature type="compositionally biased region" description="Basic and acidic residues" evidence="1">
    <location>
        <begin position="1514"/>
        <end position="1527"/>
    </location>
</feature>
<feature type="compositionally biased region" description="Basic and acidic residues" evidence="1">
    <location>
        <begin position="1922"/>
        <end position="1931"/>
    </location>
</feature>
<feature type="region of interest" description="Disordered" evidence="1">
    <location>
        <begin position="831"/>
        <end position="866"/>
    </location>
</feature>
<feature type="compositionally biased region" description="Polar residues" evidence="1">
    <location>
        <begin position="2298"/>
        <end position="2323"/>
    </location>
</feature>
<feature type="compositionally biased region" description="Low complexity" evidence="1">
    <location>
        <begin position="1198"/>
        <end position="1232"/>
    </location>
</feature>
<feature type="compositionally biased region" description="Polar residues" evidence="1">
    <location>
        <begin position="1159"/>
        <end position="1177"/>
    </location>
</feature>
<feature type="compositionally biased region" description="Polar residues" evidence="1">
    <location>
        <begin position="1820"/>
        <end position="1849"/>
    </location>
</feature>
<feature type="compositionally biased region" description="Polar residues" evidence="1">
    <location>
        <begin position="1934"/>
        <end position="1964"/>
    </location>
</feature>
<name>A0A8H4UBV5_9HYPO</name>
<feature type="compositionally biased region" description="Polar residues" evidence="1">
    <location>
        <begin position="1056"/>
        <end position="1071"/>
    </location>
</feature>
<feature type="compositionally biased region" description="Polar residues" evidence="1">
    <location>
        <begin position="938"/>
        <end position="957"/>
    </location>
</feature>
<feature type="compositionally biased region" description="Polar residues" evidence="1">
    <location>
        <begin position="1250"/>
        <end position="1259"/>
    </location>
</feature>
<comment type="caution">
    <text evidence="2">The sequence shown here is derived from an EMBL/GenBank/DDBJ whole genome shotgun (WGS) entry which is preliminary data.</text>
</comment>
<feature type="compositionally biased region" description="Polar residues" evidence="1">
    <location>
        <begin position="2365"/>
        <end position="2381"/>
    </location>
</feature>
<feature type="compositionally biased region" description="Low complexity" evidence="1">
    <location>
        <begin position="139"/>
        <end position="155"/>
    </location>
</feature>
<feature type="region of interest" description="Disordered" evidence="1">
    <location>
        <begin position="793"/>
        <end position="819"/>
    </location>
</feature>
<protein>
    <submittedName>
        <fullName evidence="2">Uncharacterized protein</fullName>
    </submittedName>
</protein>
<feature type="compositionally biased region" description="Low complexity" evidence="1">
    <location>
        <begin position="375"/>
        <end position="386"/>
    </location>
</feature>
<feature type="compositionally biased region" description="Basic and acidic residues" evidence="1">
    <location>
        <begin position="1493"/>
        <end position="1502"/>
    </location>
</feature>
<feature type="compositionally biased region" description="Polar residues" evidence="1">
    <location>
        <begin position="1310"/>
        <end position="1323"/>
    </location>
</feature>
<feature type="compositionally biased region" description="Basic and acidic residues" evidence="1">
    <location>
        <begin position="1023"/>
        <end position="1034"/>
    </location>
</feature>
<feature type="compositionally biased region" description="Low complexity" evidence="1">
    <location>
        <begin position="1337"/>
        <end position="1349"/>
    </location>
</feature>
<feature type="compositionally biased region" description="Basic and acidic residues" evidence="1">
    <location>
        <begin position="1889"/>
        <end position="1899"/>
    </location>
</feature>
<dbReference type="EMBL" id="JABEYC010000868">
    <property type="protein sequence ID" value="KAF4973212.1"/>
    <property type="molecule type" value="Genomic_DNA"/>
</dbReference>
<organism evidence="2 3">
    <name type="scientific">Fusarium zealandicum</name>
    <dbReference type="NCBI Taxonomy" id="1053134"/>
    <lineage>
        <taxon>Eukaryota</taxon>
        <taxon>Fungi</taxon>
        <taxon>Dikarya</taxon>
        <taxon>Ascomycota</taxon>
        <taxon>Pezizomycotina</taxon>
        <taxon>Sordariomycetes</taxon>
        <taxon>Hypocreomycetidae</taxon>
        <taxon>Hypocreales</taxon>
        <taxon>Nectriaceae</taxon>
        <taxon>Fusarium</taxon>
        <taxon>Fusarium staphyleae species complex</taxon>
    </lineage>
</organism>
<feature type="compositionally biased region" description="Low complexity" evidence="1">
    <location>
        <begin position="88"/>
        <end position="109"/>
    </location>
</feature>
<feature type="compositionally biased region" description="Polar residues" evidence="1">
    <location>
        <begin position="661"/>
        <end position="678"/>
    </location>
</feature>
<feature type="compositionally biased region" description="Polar residues" evidence="1">
    <location>
        <begin position="594"/>
        <end position="611"/>
    </location>
</feature>
<feature type="region of interest" description="Disordered" evidence="1">
    <location>
        <begin position="2453"/>
        <end position="2593"/>
    </location>
</feature>
<reference evidence="2" key="1">
    <citation type="journal article" date="2020" name="BMC Genomics">
        <title>Correction to: Identification and distribution of gene clusters required for synthesis of sphingolipid metabolism inhibitors in diverse species of the filamentous fungus Fusarium.</title>
        <authorList>
            <person name="Kim H.S."/>
            <person name="Lohmar J.M."/>
            <person name="Busman M."/>
            <person name="Brown D.W."/>
            <person name="Naumann T.A."/>
            <person name="Divon H.H."/>
            <person name="Lysoe E."/>
            <person name="Uhlig S."/>
            <person name="Proctor R.H."/>
        </authorList>
    </citation>
    <scope>NUCLEOTIDE SEQUENCE</scope>
    <source>
        <strain evidence="2">NRRL 22465</strain>
    </source>
</reference>
<feature type="compositionally biased region" description="Polar residues" evidence="1">
    <location>
        <begin position="2210"/>
        <end position="2248"/>
    </location>
</feature>
<feature type="region of interest" description="Disordered" evidence="1">
    <location>
        <begin position="1584"/>
        <end position="2428"/>
    </location>
</feature>
<feature type="compositionally biased region" description="Polar residues" evidence="1">
    <location>
        <begin position="2194"/>
        <end position="2203"/>
    </location>
</feature>
<feature type="region of interest" description="Disordered" evidence="1">
    <location>
        <begin position="1"/>
        <end position="736"/>
    </location>
</feature>
<feature type="compositionally biased region" description="Polar residues" evidence="1">
    <location>
        <begin position="1448"/>
        <end position="1473"/>
    </location>
</feature>
<feature type="compositionally biased region" description="Basic and acidic residues" evidence="1">
    <location>
        <begin position="184"/>
        <end position="195"/>
    </location>
</feature>
<feature type="compositionally biased region" description="Polar residues" evidence="1">
    <location>
        <begin position="693"/>
        <end position="736"/>
    </location>
</feature>
<feature type="compositionally biased region" description="Polar residues" evidence="1">
    <location>
        <begin position="977"/>
        <end position="995"/>
    </location>
</feature>
<feature type="compositionally biased region" description="Basic and acidic residues" evidence="1">
    <location>
        <begin position="2538"/>
        <end position="2558"/>
    </location>
</feature>
<feature type="compositionally biased region" description="Polar residues" evidence="1">
    <location>
        <begin position="1774"/>
        <end position="1788"/>
    </location>
</feature>
<feature type="region of interest" description="Disordered" evidence="1">
    <location>
        <begin position="880"/>
        <end position="1086"/>
    </location>
</feature>
<feature type="compositionally biased region" description="Low complexity" evidence="1">
    <location>
        <begin position="2250"/>
        <end position="2270"/>
    </location>
</feature>
<reference evidence="2" key="2">
    <citation type="submission" date="2020-05" db="EMBL/GenBank/DDBJ databases">
        <authorList>
            <person name="Kim H.-S."/>
            <person name="Proctor R.H."/>
            <person name="Brown D.W."/>
        </authorList>
    </citation>
    <scope>NUCLEOTIDE SEQUENCE</scope>
    <source>
        <strain evidence="2">NRRL 22465</strain>
    </source>
</reference>
<feature type="compositionally biased region" description="Polar residues" evidence="1">
    <location>
        <begin position="476"/>
        <end position="510"/>
    </location>
</feature>
<feature type="compositionally biased region" description="Polar residues" evidence="1">
    <location>
        <begin position="2410"/>
        <end position="2421"/>
    </location>
</feature>
<feature type="region of interest" description="Disordered" evidence="1">
    <location>
        <begin position="1130"/>
        <end position="1553"/>
    </location>
</feature>
<feature type="compositionally biased region" description="Low complexity" evidence="1">
    <location>
        <begin position="831"/>
        <end position="849"/>
    </location>
</feature>
<feature type="compositionally biased region" description="Basic and acidic residues" evidence="1">
    <location>
        <begin position="1134"/>
        <end position="1147"/>
    </location>
</feature>
<dbReference type="OrthoDB" id="5151921at2759"/>
<feature type="compositionally biased region" description="Low complexity" evidence="1">
    <location>
        <begin position="1761"/>
        <end position="1770"/>
    </location>
</feature>
<feature type="compositionally biased region" description="Basic and acidic residues" evidence="1">
    <location>
        <begin position="2489"/>
        <end position="2498"/>
    </location>
</feature>
<feature type="compositionally biased region" description="Polar residues" evidence="1">
    <location>
        <begin position="1972"/>
        <end position="1999"/>
    </location>
</feature>
<dbReference type="Proteomes" id="UP000635477">
    <property type="component" value="Unassembled WGS sequence"/>
</dbReference>
<feature type="compositionally biased region" description="Polar residues" evidence="1">
    <location>
        <begin position="1598"/>
        <end position="1614"/>
    </location>
</feature>
<feature type="compositionally biased region" description="Low complexity" evidence="1">
    <location>
        <begin position="1719"/>
        <end position="1732"/>
    </location>
</feature>
<evidence type="ECO:0000313" key="2">
    <source>
        <dbReference type="EMBL" id="KAF4973212.1"/>
    </source>
</evidence>